<dbReference type="AlphaFoldDB" id="A0A1W2DYW9"/>
<dbReference type="InterPro" id="IPR001789">
    <property type="entry name" value="Sig_transdc_resp-reg_receiver"/>
</dbReference>
<organism evidence="11 12">
    <name type="scientific">Fulvimarina manganoxydans</name>
    <dbReference type="NCBI Taxonomy" id="937218"/>
    <lineage>
        <taxon>Bacteria</taxon>
        <taxon>Pseudomonadati</taxon>
        <taxon>Pseudomonadota</taxon>
        <taxon>Alphaproteobacteria</taxon>
        <taxon>Hyphomicrobiales</taxon>
        <taxon>Aurantimonadaceae</taxon>
        <taxon>Fulvimarina</taxon>
    </lineage>
</organism>
<dbReference type="PANTHER" id="PTHR41523:SF7">
    <property type="entry name" value="HISTIDINE KINASE"/>
    <property type="match status" value="1"/>
</dbReference>
<evidence type="ECO:0000256" key="6">
    <source>
        <dbReference type="ARBA" id="ARBA00022741"/>
    </source>
</evidence>
<dbReference type="CDD" id="cd00156">
    <property type="entry name" value="REC"/>
    <property type="match status" value="1"/>
</dbReference>
<evidence type="ECO:0000256" key="5">
    <source>
        <dbReference type="ARBA" id="ARBA00022679"/>
    </source>
</evidence>
<dbReference type="GO" id="GO:0005524">
    <property type="term" value="F:ATP binding"/>
    <property type="evidence" value="ECO:0007669"/>
    <property type="project" value="UniProtKB-KW"/>
</dbReference>
<keyword evidence="12" id="KW-1185">Reference proteome</keyword>
<feature type="domain" description="Response regulatory" evidence="10">
    <location>
        <begin position="9"/>
        <end position="125"/>
    </location>
</feature>
<dbReference type="Gene3D" id="3.30.450.20">
    <property type="entry name" value="PAS domain"/>
    <property type="match status" value="1"/>
</dbReference>
<dbReference type="PROSITE" id="PS50110">
    <property type="entry name" value="RESPONSE_REGULATORY"/>
    <property type="match status" value="1"/>
</dbReference>
<gene>
    <name evidence="11" type="ORF">SAMN06297251_11939</name>
</gene>
<protein>
    <recommendedName>
        <fullName evidence="3">Blue-light-activated histidine kinase</fullName>
        <ecNumber evidence="2">2.7.13.3</ecNumber>
    </recommendedName>
</protein>
<evidence type="ECO:0000313" key="12">
    <source>
        <dbReference type="Proteomes" id="UP000192656"/>
    </source>
</evidence>
<reference evidence="11 12" key="1">
    <citation type="submission" date="2017-04" db="EMBL/GenBank/DDBJ databases">
        <authorList>
            <person name="Afonso C.L."/>
            <person name="Miller P.J."/>
            <person name="Scott M.A."/>
            <person name="Spackman E."/>
            <person name="Goraichik I."/>
            <person name="Dimitrov K.M."/>
            <person name="Suarez D.L."/>
            <person name="Swayne D.E."/>
        </authorList>
    </citation>
    <scope>NUCLEOTIDE SEQUENCE [LARGE SCALE GENOMIC DNA]</scope>
    <source>
        <strain evidence="11 12">CGMCC 1.10972</strain>
    </source>
</reference>
<dbReference type="OrthoDB" id="7991996at2"/>
<evidence type="ECO:0000313" key="11">
    <source>
        <dbReference type="EMBL" id="SMD02745.1"/>
    </source>
</evidence>
<comment type="catalytic activity">
    <reaction evidence="1">
        <text>ATP + protein L-histidine = ADP + protein N-phospho-L-histidine.</text>
        <dbReference type="EC" id="2.7.13.3"/>
    </reaction>
</comment>
<name>A0A1W2DYW9_9HYPH</name>
<proteinExistence type="predicted"/>
<accession>A0A1W2DYW9</accession>
<dbReference type="PANTHER" id="PTHR41523">
    <property type="entry name" value="TWO-COMPONENT SYSTEM SENSOR PROTEIN"/>
    <property type="match status" value="1"/>
</dbReference>
<sequence length="473" mass="53105">MTRPVQPVRILHLEDSDLDADLITEHLRIGGVAHRTDRVWERADFVRLLSRGGYDLILADYKLPSFDGLSALDIARNLAPDLPFIFVSATLGEEVAIEALKNGATDYVIKSRLGRLATCVERAIRETHERRRRESAEAENFETKQRLSAALSVAQIGTFEWDAESDQLLLDSRSRAIFDLGNEERVMADTLRARLVDEDRENVRVAINEAMEGRERVEVEFRIELPNGTVRHIGTICDWYAGHDGRYPRGIGVFKDITDRKNQEEQQALVVRELHHRVKNSLTTAQSVINFTLKTSPSFDDFQRKISARIASLARSHSLLTQNEWGAVSLEDILRSELAPYDPDAMRGQLSGPPVYLPSDLSSTYAMAFHEMTTNAVKYGSLSVPQGVVKIDWQVERQEDCEILTLSWTERGGPPITTPPTRRGFGSTLLDRLLAVQLNGRVDTNYGESGARIVIESRLAIRKPPVVPPRTAA</sequence>
<dbReference type="Gene3D" id="3.30.565.10">
    <property type="entry name" value="Histidine kinase-like ATPase, C-terminal domain"/>
    <property type="match status" value="1"/>
</dbReference>
<dbReference type="EC" id="2.7.13.3" evidence="2"/>
<dbReference type="InterPro" id="IPR035965">
    <property type="entry name" value="PAS-like_dom_sf"/>
</dbReference>
<dbReference type="STRING" id="937218.SAMN06297251_11939"/>
<dbReference type="SUPFAM" id="SSF52172">
    <property type="entry name" value="CheY-like"/>
    <property type="match status" value="1"/>
</dbReference>
<keyword evidence="4 9" id="KW-0597">Phosphoprotein</keyword>
<dbReference type="SUPFAM" id="SSF55785">
    <property type="entry name" value="PYP-like sensor domain (PAS domain)"/>
    <property type="match status" value="1"/>
</dbReference>
<evidence type="ECO:0000256" key="8">
    <source>
        <dbReference type="ARBA" id="ARBA00022840"/>
    </source>
</evidence>
<evidence type="ECO:0000256" key="1">
    <source>
        <dbReference type="ARBA" id="ARBA00000085"/>
    </source>
</evidence>
<dbReference type="Gene3D" id="3.40.50.2300">
    <property type="match status" value="1"/>
</dbReference>
<keyword evidence="8" id="KW-0067">ATP-binding</keyword>
<dbReference type="GO" id="GO:0000160">
    <property type="term" value="P:phosphorelay signal transduction system"/>
    <property type="evidence" value="ECO:0007669"/>
    <property type="project" value="InterPro"/>
</dbReference>
<evidence type="ECO:0000256" key="3">
    <source>
        <dbReference type="ARBA" id="ARBA00021740"/>
    </source>
</evidence>
<keyword evidence="6" id="KW-0547">Nucleotide-binding</keyword>
<evidence type="ECO:0000256" key="7">
    <source>
        <dbReference type="ARBA" id="ARBA00022777"/>
    </source>
</evidence>
<dbReference type="InterPro" id="IPR011006">
    <property type="entry name" value="CheY-like_superfamily"/>
</dbReference>
<dbReference type="InterPro" id="IPR000014">
    <property type="entry name" value="PAS"/>
</dbReference>
<feature type="modified residue" description="4-aspartylphosphate" evidence="9">
    <location>
        <position position="60"/>
    </location>
</feature>
<dbReference type="RefSeq" id="WP_084411770.1">
    <property type="nucleotide sequence ID" value="NZ_FWXR01000019.1"/>
</dbReference>
<evidence type="ECO:0000256" key="9">
    <source>
        <dbReference type="PROSITE-ProRule" id="PRU00169"/>
    </source>
</evidence>
<dbReference type="Proteomes" id="UP000192656">
    <property type="component" value="Unassembled WGS sequence"/>
</dbReference>
<dbReference type="InterPro" id="IPR013655">
    <property type="entry name" value="PAS_fold_3"/>
</dbReference>
<keyword evidence="7 11" id="KW-0418">Kinase</keyword>
<dbReference type="GO" id="GO:0004673">
    <property type="term" value="F:protein histidine kinase activity"/>
    <property type="evidence" value="ECO:0007669"/>
    <property type="project" value="UniProtKB-EC"/>
</dbReference>
<dbReference type="Pfam" id="PF07536">
    <property type="entry name" value="HWE_HK"/>
    <property type="match status" value="1"/>
</dbReference>
<dbReference type="SMART" id="SM00448">
    <property type="entry name" value="REC"/>
    <property type="match status" value="1"/>
</dbReference>
<evidence type="ECO:0000256" key="4">
    <source>
        <dbReference type="ARBA" id="ARBA00022553"/>
    </source>
</evidence>
<dbReference type="SMART" id="SM00911">
    <property type="entry name" value="HWE_HK"/>
    <property type="match status" value="1"/>
</dbReference>
<dbReference type="Pfam" id="PF08447">
    <property type="entry name" value="PAS_3"/>
    <property type="match status" value="1"/>
</dbReference>
<keyword evidence="5" id="KW-0808">Transferase</keyword>
<dbReference type="EMBL" id="FWXR01000019">
    <property type="protein sequence ID" value="SMD02745.1"/>
    <property type="molecule type" value="Genomic_DNA"/>
</dbReference>
<evidence type="ECO:0000259" key="10">
    <source>
        <dbReference type="PROSITE" id="PS50110"/>
    </source>
</evidence>
<dbReference type="Gene3D" id="2.10.70.100">
    <property type="match status" value="1"/>
</dbReference>
<dbReference type="InterPro" id="IPR011102">
    <property type="entry name" value="Sig_transdc_His_kinase_HWE"/>
</dbReference>
<evidence type="ECO:0000256" key="2">
    <source>
        <dbReference type="ARBA" id="ARBA00012438"/>
    </source>
</evidence>
<dbReference type="Pfam" id="PF00072">
    <property type="entry name" value="Response_reg"/>
    <property type="match status" value="1"/>
</dbReference>
<dbReference type="CDD" id="cd00130">
    <property type="entry name" value="PAS"/>
    <property type="match status" value="1"/>
</dbReference>
<dbReference type="InterPro" id="IPR036890">
    <property type="entry name" value="HATPase_C_sf"/>
</dbReference>